<dbReference type="PANTHER" id="PTHR23417">
    <property type="entry name" value="3-DEOXY-D-MANNO-OCTULOSONIC-ACID TRANSFERASE/TRNA GUANINE-N 7 - -METHYLTRANSFERASE"/>
    <property type="match status" value="1"/>
</dbReference>
<sequence>MRLRHKPWAAEKLQSYPQYVTQNPQDFKGKWQKRFAKDQPIHIEVGSGKGQFIIGMAKAHPQINYVAIELQTSVAVSILELQLAEELENLQIINAHGGDLSTFFQTGEVSRVYLNFSDPWPKARHSKRRLTSPKFLSQYQTILNSEGDIHFKTDNMGLFQYSLASLSQYGYVLRQVWLDLHNSDFEGNIQTEYEEKFSTKGHPIYRLEAYLPTKD</sequence>
<evidence type="ECO:0000256" key="5">
    <source>
        <dbReference type="ARBA" id="ARBA00022691"/>
    </source>
</evidence>
<keyword evidence="3 9" id="KW-0489">Methyltransferase</keyword>
<organism evidence="10 11">
    <name type="scientific">Facklamia miroungae</name>
    <dbReference type="NCBI Taxonomy" id="120956"/>
    <lineage>
        <taxon>Bacteria</taxon>
        <taxon>Bacillati</taxon>
        <taxon>Bacillota</taxon>
        <taxon>Bacilli</taxon>
        <taxon>Lactobacillales</taxon>
        <taxon>Aerococcaceae</taxon>
        <taxon>Facklamia</taxon>
    </lineage>
</organism>
<dbReference type="Pfam" id="PF02390">
    <property type="entry name" value="Methyltransf_4"/>
    <property type="match status" value="1"/>
</dbReference>
<feature type="binding site" evidence="9">
    <location>
        <begin position="191"/>
        <end position="194"/>
    </location>
    <ligand>
        <name>substrate</name>
    </ligand>
</feature>
<dbReference type="HAMAP" id="MF_01057">
    <property type="entry name" value="tRNA_methyltr_TrmB"/>
    <property type="match status" value="1"/>
</dbReference>
<dbReference type="RefSeq" id="WP_168427182.1">
    <property type="nucleotide sequence ID" value="NZ_FNCK01000006.1"/>
</dbReference>
<dbReference type="STRING" id="120956.SAMN05421791_10655"/>
<evidence type="ECO:0000256" key="3">
    <source>
        <dbReference type="ARBA" id="ARBA00022603"/>
    </source>
</evidence>
<dbReference type="SUPFAM" id="SSF53335">
    <property type="entry name" value="S-adenosyl-L-methionine-dependent methyltransferases"/>
    <property type="match status" value="1"/>
</dbReference>
<evidence type="ECO:0000313" key="10">
    <source>
        <dbReference type="EMBL" id="SDG35815.1"/>
    </source>
</evidence>
<evidence type="ECO:0000256" key="7">
    <source>
        <dbReference type="ARBA" id="ARBA00060552"/>
    </source>
</evidence>
<evidence type="ECO:0000256" key="1">
    <source>
        <dbReference type="ARBA" id="ARBA00000142"/>
    </source>
</evidence>
<dbReference type="NCBIfam" id="TIGR00091">
    <property type="entry name" value="tRNA (guanosine(46)-N7)-methyltransferase TrmB"/>
    <property type="match status" value="1"/>
</dbReference>
<dbReference type="PROSITE" id="PS51625">
    <property type="entry name" value="SAM_MT_TRMB"/>
    <property type="match status" value="1"/>
</dbReference>
<keyword evidence="4 9" id="KW-0808">Transferase</keyword>
<comment type="caution">
    <text evidence="9">Lacks conserved residue(s) required for the propagation of feature annotation.</text>
</comment>
<dbReference type="NCBIfam" id="NF001080">
    <property type="entry name" value="PRK00121.2-2"/>
    <property type="match status" value="1"/>
</dbReference>
<keyword evidence="11" id="KW-1185">Reference proteome</keyword>
<dbReference type="InterPro" id="IPR055361">
    <property type="entry name" value="tRNA_methyltr_TrmB_bact"/>
</dbReference>
<dbReference type="AlphaFoldDB" id="A0A1G7TKM1"/>
<protein>
    <recommendedName>
        <fullName evidence="9">tRNA (guanine-N(7)-)-methyltransferase</fullName>
        <ecNumber evidence="9">2.1.1.33</ecNumber>
    </recommendedName>
    <alternativeName>
        <fullName evidence="9">tRNA (guanine(46)-N(7))-methyltransferase</fullName>
    </alternativeName>
    <alternativeName>
        <fullName evidence="9">tRNA(m7G46)-methyltransferase</fullName>
    </alternativeName>
</protein>
<reference evidence="10 11" key="1">
    <citation type="submission" date="2016-10" db="EMBL/GenBank/DDBJ databases">
        <authorList>
            <person name="de Groot N.N."/>
        </authorList>
    </citation>
    <scope>NUCLEOTIDE SEQUENCE [LARGE SCALE GENOMIC DNA]</scope>
    <source>
        <strain evidence="10 11">ATCC BAA-466</strain>
    </source>
</reference>
<evidence type="ECO:0000313" key="11">
    <source>
        <dbReference type="Proteomes" id="UP000199708"/>
    </source>
</evidence>
<comment type="pathway">
    <text evidence="7 9">tRNA modification; N(7)-methylguanine-tRNA biosynthesis.</text>
</comment>
<dbReference type="InterPro" id="IPR029063">
    <property type="entry name" value="SAM-dependent_MTases_sf"/>
</dbReference>
<gene>
    <name evidence="9" type="primary">trmB</name>
    <name evidence="10" type="ORF">SAMN05421791_10655</name>
</gene>
<dbReference type="Proteomes" id="UP000199708">
    <property type="component" value="Unassembled WGS sequence"/>
</dbReference>
<evidence type="ECO:0000256" key="4">
    <source>
        <dbReference type="ARBA" id="ARBA00022679"/>
    </source>
</evidence>
<keyword evidence="6 9" id="KW-0819">tRNA processing</keyword>
<dbReference type="PANTHER" id="PTHR23417:SF14">
    <property type="entry name" value="PENTACOTRIPEPTIDE-REPEAT REGION OF PRORP DOMAIN-CONTAINING PROTEIN"/>
    <property type="match status" value="1"/>
</dbReference>
<comment type="similarity">
    <text evidence="8 9">Belongs to the class I-like SAM-binding methyltransferase superfamily. TrmB family.</text>
</comment>
<evidence type="ECO:0000256" key="2">
    <source>
        <dbReference type="ARBA" id="ARBA00003015"/>
    </source>
</evidence>
<feature type="binding site" evidence="9">
    <location>
        <position position="44"/>
    </location>
    <ligand>
        <name>S-adenosyl-L-methionine</name>
        <dbReference type="ChEBI" id="CHEBI:59789"/>
    </ligand>
</feature>
<evidence type="ECO:0000256" key="9">
    <source>
        <dbReference type="HAMAP-Rule" id="MF_01057"/>
    </source>
</evidence>
<dbReference type="UniPathway" id="UPA00989"/>
<comment type="function">
    <text evidence="2 9">Catalyzes the formation of N(7)-methylguanine at position 46 (m7G46) in tRNA.</text>
</comment>
<dbReference type="InterPro" id="IPR003358">
    <property type="entry name" value="tRNA_(Gua-N-7)_MeTrfase_Trmb"/>
</dbReference>
<feature type="binding site" evidence="9">
    <location>
        <position position="154"/>
    </location>
    <ligand>
        <name>substrate</name>
    </ligand>
</feature>
<feature type="binding site" evidence="9">
    <location>
        <position position="118"/>
    </location>
    <ligand>
        <name>S-adenosyl-L-methionine</name>
        <dbReference type="ChEBI" id="CHEBI:59789"/>
    </ligand>
</feature>
<evidence type="ECO:0000256" key="8">
    <source>
        <dbReference type="ARBA" id="ARBA00060767"/>
    </source>
</evidence>
<accession>A0A1G7TKM1</accession>
<dbReference type="Gene3D" id="3.40.50.150">
    <property type="entry name" value="Vaccinia Virus protein VP39"/>
    <property type="match status" value="1"/>
</dbReference>
<dbReference type="FunFam" id="3.40.50.150:FF:000035">
    <property type="entry name" value="tRNA (guanine-N(7)-)-methyltransferase"/>
    <property type="match status" value="1"/>
</dbReference>
<dbReference type="EC" id="2.1.1.33" evidence="9"/>
<evidence type="ECO:0000256" key="6">
    <source>
        <dbReference type="ARBA" id="ARBA00022694"/>
    </source>
</evidence>
<comment type="catalytic activity">
    <reaction evidence="1 9">
        <text>guanosine(46) in tRNA + S-adenosyl-L-methionine = N(7)-methylguanosine(46) in tRNA + S-adenosyl-L-homocysteine</text>
        <dbReference type="Rhea" id="RHEA:42708"/>
        <dbReference type="Rhea" id="RHEA-COMP:10188"/>
        <dbReference type="Rhea" id="RHEA-COMP:10189"/>
        <dbReference type="ChEBI" id="CHEBI:57856"/>
        <dbReference type="ChEBI" id="CHEBI:59789"/>
        <dbReference type="ChEBI" id="CHEBI:74269"/>
        <dbReference type="ChEBI" id="CHEBI:74480"/>
        <dbReference type="EC" id="2.1.1.33"/>
    </reaction>
</comment>
<feature type="binding site" evidence="9">
    <location>
        <position position="122"/>
    </location>
    <ligand>
        <name>substrate</name>
    </ligand>
</feature>
<dbReference type="EMBL" id="FNCK01000006">
    <property type="protein sequence ID" value="SDG35815.1"/>
    <property type="molecule type" value="Genomic_DNA"/>
</dbReference>
<dbReference type="GO" id="GO:0043527">
    <property type="term" value="C:tRNA methyltransferase complex"/>
    <property type="evidence" value="ECO:0007669"/>
    <property type="project" value="TreeGrafter"/>
</dbReference>
<name>A0A1G7TKM1_9LACT</name>
<feature type="binding site" evidence="9">
    <location>
        <position position="69"/>
    </location>
    <ligand>
        <name>S-adenosyl-L-methionine</name>
        <dbReference type="ChEBI" id="CHEBI:59789"/>
    </ligand>
</feature>
<dbReference type="GO" id="GO:0008176">
    <property type="term" value="F:tRNA (guanine(46)-N7)-methyltransferase activity"/>
    <property type="evidence" value="ECO:0007669"/>
    <property type="project" value="UniProtKB-UniRule"/>
</dbReference>
<proteinExistence type="inferred from homology"/>
<keyword evidence="5 9" id="KW-0949">S-adenosyl-L-methionine</keyword>